<dbReference type="CDD" id="cd18774">
    <property type="entry name" value="PDC2_HK_sensor"/>
    <property type="match status" value="1"/>
</dbReference>
<dbReference type="GO" id="GO:0005886">
    <property type="term" value="C:plasma membrane"/>
    <property type="evidence" value="ECO:0007669"/>
    <property type="project" value="UniProtKB-SubCell"/>
</dbReference>
<evidence type="ECO:0000259" key="12">
    <source>
        <dbReference type="PROSITE" id="PS50885"/>
    </source>
</evidence>
<dbReference type="GO" id="GO:0007165">
    <property type="term" value="P:signal transduction"/>
    <property type="evidence" value="ECO:0007669"/>
    <property type="project" value="UniProtKB-KW"/>
</dbReference>
<keyword evidence="6 10" id="KW-0472">Membrane</keyword>
<dbReference type="Pfam" id="PF02743">
    <property type="entry name" value="dCache_1"/>
    <property type="match status" value="1"/>
</dbReference>
<evidence type="ECO:0000256" key="9">
    <source>
        <dbReference type="PROSITE-ProRule" id="PRU00284"/>
    </source>
</evidence>
<keyword evidence="14" id="KW-1185">Reference proteome</keyword>
<keyword evidence="4 10" id="KW-0812">Transmembrane</keyword>
<evidence type="ECO:0000256" key="5">
    <source>
        <dbReference type="ARBA" id="ARBA00022989"/>
    </source>
</evidence>
<dbReference type="Gene3D" id="3.30.450.20">
    <property type="entry name" value="PAS domain"/>
    <property type="match status" value="1"/>
</dbReference>
<name>A0A9X3Z4A9_9BACL</name>
<evidence type="ECO:0000313" key="14">
    <source>
        <dbReference type="Proteomes" id="UP001151071"/>
    </source>
</evidence>
<dbReference type="InterPro" id="IPR003660">
    <property type="entry name" value="HAMP_dom"/>
</dbReference>
<protein>
    <submittedName>
        <fullName evidence="13">Methyl-accepting chemotaxis protein</fullName>
    </submittedName>
</protein>
<evidence type="ECO:0000256" key="3">
    <source>
        <dbReference type="ARBA" id="ARBA00022500"/>
    </source>
</evidence>
<feature type="domain" description="Methyl-accepting transducer" evidence="11">
    <location>
        <begin position="403"/>
        <end position="646"/>
    </location>
</feature>
<dbReference type="RefSeq" id="WP_271140391.1">
    <property type="nucleotide sequence ID" value="NZ_JAPYYP010000018.1"/>
</dbReference>
<dbReference type="SMART" id="SM00304">
    <property type="entry name" value="HAMP"/>
    <property type="match status" value="3"/>
</dbReference>
<evidence type="ECO:0000256" key="1">
    <source>
        <dbReference type="ARBA" id="ARBA00004651"/>
    </source>
</evidence>
<evidence type="ECO:0000256" key="4">
    <source>
        <dbReference type="ARBA" id="ARBA00022692"/>
    </source>
</evidence>
<sequence>MKLGARVLIALLLTGIVPLTAAGVFAYTETKRELLEGSAATLEALRNSNKEQVENYFRERSKNLETLAASGSVVQSLAAFDGVWKLGREAPAYQEAEQTWGKELKMEVSRYGFANAYLLNENGDVVYQTKPQADFGTNLYSGPYSGTPLGQTVKQAAKGLSLELSDVSRYEPSGGVPAVFMAAPIFDHGTVIGQLAAEVSLEYISRQLNRREGLGDTGKIYLIGADKLMRTELGNGQETMLRQKVETPIAEQALSSGSTAGTAQAVDYRGEEVLVAYDRVQVGKLNWAILAEMDMTEIMAGPNQIRNAIVAFNGIVLVLVAAIAWGAAAGLRRSFAGMLSIAGQIGRGDFTAPFPAKLLKRSDELGELARSLLAMREQLHDILRQVRQAAASVTESVREIHGNTAEIASSSEQITRVVEDVSTSADRQVDKMGHTLHLAEALTASVNSVTSHVEQVTLSSREMKGDAEAGRQAVEAVIASMEEIDRAVTATTQTVHRLEQRSRDISQIIAVITEIARQTNLLALNAGIEAARAGEHGKGFAVVAGEVRKLAEGTNAAAQQIVAMISEIQRSTAAIVEQMDDGTRTVAEGRRTAGQSDEMFRRIEQNIRRVSAEMEGVSQAFARMAPDAQQVVAVAQEVSAASREAAAGVQGISAAVEEQNAAMELIVASADQLAVLAERLSSSLTAFRLDDIKE</sequence>
<keyword evidence="7 9" id="KW-0807">Transducer</keyword>
<dbReference type="Proteomes" id="UP001151071">
    <property type="component" value="Unassembled WGS sequence"/>
</dbReference>
<dbReference type="Gene3D" id="1.10.287.950">
    <property type="entry name" value="Methyl-accepting chemotaxis protein"/>
    <property type="match status" value="1"/>
</dbReference>
<dbReference type="Pfam" id="PF00015">
    <property type="entry name" value="MCPsignal"/>
    <property type="match status" value="1"/>
</dbReference>
<dbReference type="Pfam" id="PF00672">
    <property type="entry name" value="HAMP"/>
    <property type="match status" value="1"/>
</dbReference>
<dbReference type="SUPFAM" id="SSF58104">
    <property type="entry name" value="Methyl-accepting chemotaxis protein (MCP) signaling domain"/>
    <property type="match status" value="1"/>
</dbReference>
<dbReference type="AlphaFoldDB" id="A0A9X3Z4A9"/>
<dbReference type="PROSITE" id="PS50885">
    <property type="entry name" value="HAMP"/>
    <property type="match status" value="1"/>
</dbReference>
<evidence type="ECO:0000256" key="2">
    <source>
        <dbReference type="ARBA" id="ARBA00022475"/>
    </source>
</evidence>
<evidence type="ECO:0000256" key="7">
    <source>
        <dbReference type="ARBA" id="ARBA00023224"/>
    </source>
</evidence>
<evidence type="ECO:0000256" key="10">
    <source>
        <dbReference type="SAM" id="Phobius"/>
    </source>
</evidence>
<proteinExistence type="inferred from homology"/>
<evidence type="ECO:0000256" key="8">
    <source>
        <dbReference type="ARBA" id="ARBA00029447"/>
    </source>
</evidence>
<gene>
    <name evidence="13" type="ORF">O3V59_14210</name>
</gene>
<keyword evidence="3" id="KW-0145">Chemotaxis</keyword>
<evidence type="ECO:0000259" key="11">
    <source>
        <dbReference type="PROSITE" id="PS50111"/>
    </source>
</evidence>
<dbReference type="CDD" id="cd11386">
    <property type="entry name" value="MCP_signal"/>
    <property type="match status" value="1"/>
</dbReference>
<dbReference type="PANTHER" id="PTHR32089">
    <property type="entry name" value="METHYL-ACCEPTING CHEMOTAXIS PROTEIN MCPB"/>
    <property type="match status" value="1"/>
</dbReference>
<dbReference type="InterPro" id="IPR004089">
    <property type="entry name" value="MCPsignal_dom"/>
</dbReference>
<comment type="caution">
    <text evidence="13">The sequence shown here is derived from an EMBL/GenBank/DDBJ whole genome shotgun (WGS) entry which is preliminary data.</text>
</comment>
<dbReference type="SMART" id="SM00283">
    <property type="entry name" value="MA"/>
    <property type="match status" value="1"/>
</dbReference>
<keyword evidence="5 10" id="KW-1133">Transmembrane helix</keyword>
<accession>A0A9X3Z4A9</accession>
<dbReference type="PANTHER" id="PTHR32089:SF112">
    <property type="entry name" value="LYSOZYME-LIKE PROTEIN-RELATED"/>
    <property type="match status" value="1"/>
</dbReference>
<feature type="transmembrane region" description="Helical" evidence="10">
    <location>
        <begin position="308"/>
        <end position="331"/>
    </location>
</feature>
<comment type="subcellular location">
    <subcellularLocation>
        <location evidence="1">Cell membrane</location>
        <topology evidence="1">Multi-pass membrane protein</topology>
    </subcellularLocation>
</comment>
<dbReference type="EMBL" id="JAPYYP010000018">
    <property type="protein sequence ID" value="MDA5109519.1"/>
    <property type="molecule type" value="Genomic_DNA"/>
</dbReference>
<feature type="domain" description="HAMP" evidence="12">
    <location>
        <begin position="329"/>
        <end position="384"/>
    </location>
</feature>
<evidence type="ECO:0000313" key="13">
    <source>
        <dbReference type="EMBL" id="MDA5109519.1"/>
    </source>
</evidence>
<keyword evidence="2" id="KW-1003">Cell membrane</keyword>
<evidence type="ECO:0000256" key="6">
    <source>
        <dbReference type="ARBA" id="ARBA00023136"/>
    </source>
</evidence>
<comment type="similarity">
    <text evidence="8">Belongs to the methyl-accepting chemotaxis (MCP) protein family.</text>
</comment>
<reference evidence="13" key="1">
    <citation type="submission" date="2022-12" db="EMBL/GenBank/DDBJ databases">
        <title>Draft genome sequence of the thermophilic strain Brevibacillus thermoruber HT42, isolated from Los Humeros, Puebla, Mexico, with biotechnological potential.</title>
        <authorList>
            <person name="Lara Sanchez J."/>
            <person name="Solis Palacios R."/>
            <person name="Bustos Baena A.S."/>
            <person name="Ruz Baez A.E."/>
            <person name="Espinosa Luna G."/>
            <person name="Oliart Ros R.M."/>
        </authorList>
    </citation>
    <scope>NUCLEOTIDE SEQUENCE</scope>
    <source>
        <strain evidence="13">HT42</strain>
    </source>
</reference>
<dbReference type="GO" id="GO:0006935">
    <property type="term" value="P:chemotaxis"/>
    <property type="evidence" value="ECO:0007669"/>
    <property type="project" value="UniProtKB-KW"/>
</dbReference>
<dbReference type="InterPro" id="IPR033479">
    <property type="entry name" value="dCache_1"/>
</dbReference>
<dbReference type="PROSITE" id="PS50111">
    <property type="entry name" value="CHEMOTAXIS_TRANSDUC_2"/>
    <property type="match status" value="1"/>
</dbReference>
<dbReference type="CDD" id="cd06225">
    <property type="entry name" value="HAMP"/>
    <property type="match status" value="1"/>
</dbReference>
<organism evidence="13 14">
    <name type="scientific">Brevibacillus thermoruber</name>
    <dbReference type="NCBI Taxonomy" id="33942"/>
    <lineage>
        <taxon>Bacteria</taxon>
        <taxon>Bacillati</taxon>
        <taxon>Bacillota</taxon>
        <taxon>Bacilli</taxon>
        <taxon>Bacillales</taxon>
        <taxon>Paenibacillaceae</taxon>
        <taxon>Brevibacillus</taxon>
    </lineage>
</organism>